<dbReference type="EMBL" id="VOFY01000019">
    <property type="protein sequence ID" value="KAA8582766.1"/>
    <property type="molecule type" value="Genomic_DNA"/>
</dbReference>
<gene>
    <name evidence="4" type="ORF">FQN60_006437</name>
</gene>
<reference evidence="4 5" key="1">
    <citation type="submission" date="2019-08" db="EMBL/GenBank/DDBJ databases">
        <title>A chromosome-level genome assembly, high-density linkage maps, and genome scans reveal the genomic architecture of hybrid incompatibilities underlying speciation via character displacement in darters (Percidae: Etheostominae).</title>
        <authorList>
            <person name="Moran R.L."/>
            <person name="Catchen J.M."/>
            <person name="Fuller R.C."/>
        </authorList>
    </citation>
    <scope>NUCLEOTIDE SEQUENCE [LARGE SCALE GENOMIC DNA]</scope>
    <source>
        <strain evidence="4">EspeVRDwgs_2016</strain>
        <tissue evidence="4">Muscle</tissue>
    </source>
</reference>
<comment type="caution">
    <text evidence="4">The sequence shown here is derived from an EMBL/GenBank/DDBJ whole genome shotgun (WGS) entry which is preliminary data.</text>
</comment>
<accession>A0A5J5CQ64</accession>
<dbReference type="AlphaFoldDB" id="A0A5J5CQ64"/>
<dbReference type="InterPro" id="IPR045668">
    <property type="entry name" value="FHIP_KELAA_motif"/>
</dbReference>
<dbReference type="Pfam" id="PF19311">
    <property type="entry name" value="KELAA"/>
    <property type="match status" value="1"/>
</dbReference>
<comment type="similarity">
    <text evidence="1">Belongs to the FHIP family.</text>
</comment>
<feature type="region of interest" description="Disordered" evidence="2">
    <location>
        <begin position="413"/>
        <end position="458"/>
    </location>
</feature>
<organism evidence="4 5">
    <name type="scientific">Etheostoma spectabile</name>
    <name type="common">orangethroat darter</name>
    <dbReference type="NCBI Taxonomy" id="54343"/>
    <lineage>
        <taxon>Eukaryota</taxon>
        <taxon>Metazoa</taxon>
        <taxon>Chordata</taxon>
        <taxon>Craniata</taxon>
        <taxon>Vertebrata</taxon>
        <taxon>Euteleostomi</taxon>
        <taxon>Actinopterygii</taxon>
        <taxon>Neopterygii</taxon>
        <taxon>Teleostei</taxon>
        <taxon>Neoteleostei</taxon>
        <taxon>Acanthomorphata</taxon>
        <taxon>Eupercaria</taxon>
        <taxon>Perciformes</taxon>
        <taxon>Percoidei</taxon>
        <taxon>Percidae</taxon>
        <taxon>Etheostomatinae</taxon>
        <taxon>Etheostoma</taxon>
    </lineage>
</organism>
<feature type="compositionally biased region" description="Acidic residues" evidence="2">
    <location>
        <begin position="515"/>
        <end position="539"/>
    </location>
</feature>
<feature type="region of interest" description="Disordered" evidence="2">
    <location>
        <begin position="167"/>
        <end position="192"/>
    </location>
</feature>
<sequence length="670" mass="74657">MTTTAYLDLFLRSISEPALLQSFLSFVLLHTHDNVHVLDTLVSRVNTPFQLGTVSLALFRTLIGFFCEDVMLQLVFRYLIPCSHLSRKQRSSLKQTDCYSTSAASFLLLLPSWCPGSLLNADLHSEHIHWPKGADLSVSERVGDSVEDEDEIARRVESDSICSLVVTPPPSALSPTPSSSDTVATGDQPGRAGSALELEWDDIFADDDPSSSAFKNTTAANDRCAATPLPPRHIQEMQRTATKLVHGSYVEESEFEDDVLVYDLVAQRETKAAILERIVAANRRARGSVSNSRRTSTTATTTTTLTSMLTTTGRTVMETVNSIMSTRRMSEDGGKEERRSEDLVKEVRSSEDVGRRTEGEEIERIDAKGDRQFFTNGFNAKNDIIDERDDSHEDADAFNQNCNLRHFPNTVNHTLHEHNTHPAPCLGTLPNGHSESEPSLSRPSVADVKSQNLPGNNVADNDDFLSRYHELMLSLGVEPDCDDTTSDIRTFRRRVRALRQRLEEEEEFALSSSWEDGEEEEEEEEMDEVEEEEEEEEEERSSSSPFISVLLSRLENLLENSIAVNLLVTGILAQLAWRFLLAKDQDSKFREGLQSQGRDLILDPSLSNGSVSNALALPPLAVLPPCPHIPPQAKSRVFAIILFAEFLKELAAIAQEHSVAPDRSSEDQWE</sequence>
<evidence type="ECO:0000256" key="1">
    <source>
        <dbReference type="ARBA" id="ARBA00024336"/>
    </source>
</evidence>
<proteinExistence type="inferred from homology"/>
<evidence type="ECO:0000256" key="2">
    <source>
        <dbReference type="SAM" id="MobiDB-lite"/>
    </source>
</evidence>
<dbReference type="InterPro" id="IPR019384">
    <property type="entry name" value="FHIP"/>
</dbReference>
<feature type="compositionally biased region" description="Basic and acidic residues" evidence="2">
    <location>
        <begin position="328"/>
        <end position="360"/>
    </location>
</feature>
<feature type="region of interest" description="Disordered" evidence="2">
    <location>
        <begin position="507"/>
        <end position="543"/>
    </location>
</feature>
<feature type="compositionally biased region" description="Polar residues" evidence="2">
    <location>
        <begin position="449"/>
        <end position="458"/>
    </location>
</feature>
<feature type="domain" description="FHF complex subunit HOOK-interacting protein C-terminal" evidence="3">
    <location>
        <begin position="544"/>
        <end position="576"/>
    </location>
</feature>
<dbReference type="Pfam" id="PF10257">
    <property type="entry name" value="RAI16-like"/>
    <property type="match status" value="1"/>
</dbReference>
<dbReference type="Pfam" id="PF19314">
    <property type="entry name" value="DUF5917"/>
    <property type="match status" value="1"/>
</dbReference>
<feature type="region of interest" description="Disordered" evidence="2">
    <location>
        <begin position="327"/>
        <end position="360"/>
    </location>
</feature>
<dbReference type="Proteomes" id="UP000327493">
    <property type="component" value="Chromosome 19"/>
</dbReference>
<protein>
    <recommendedName>
        <fullName evidence="3">FHF complex subunit HOOK-interacting protein C-terminal domain-containing protein</fullName>
    </recommendedName>
</protein>
<dbReference type="InterPro" id="IPR045669">
    <property type="entry name" value="FHIP_C"/>
</dbReference>
<evidence type="ECO:0000259" key="3">
    <source>
        <dbReference type="Pfam" id="PF19314"/>
    </source>
</evidence>
<feature type="compositionally biased region" description="Polar residues" evidence="2">
    <location>
        <begin position="431"/>
        <end position="442"/>
    </location>
</feature>
<evidence type="ECO:0000313" key="5">
    <source>
        <dbReference type="Proteomes" id="UP000327493"/>
    </source>
</evidence>
<name>A0A5J5CQ64_9PERO</name>
<dbReference type="PANTHER" id="PTHR21705">
    <property type="entry name" value="RAI16 PROTEIN-RELATED"/>
    <property type="match status" value="1"/>
</dbReference>
<evidence type="ECO:0000313" key="4">
    <source>
        <dbReference type="EMBL" id="KAA8582766.1"/>
    </source>
</evidence>
<dbReference type="PANTHER" id="PTHR21705:SF6">
    <property type="entry name" value="FHF COMPLEX SUBUNIT HOOK-INTERACTING PROTEIN 1A"/>
    <property type="match status" value="1"/>
</dbReference>
<keyword evidence="5" id="KW-1185">Reference proteome</keyword>